<dbReference type="InterPro" id="IPR056792">
    <property type="entry name" value="PRC_RimM"/>
</dbReference>
<dbReference type="SUPFAM" id="SSF50346">
    <property type="entry name" value="PRC-barrel domain"/>
    <property type="match status" value="1"/>
</dbReference>
<name>A0A166I1H7_NODSP</name>
<keyword evidence="1 5" id="KW-0963">Cytoplasm</keyword>
<protein>
    <recommendedName>
        <fullName evidence="5">Ribosome maturation factor RimM</fullName>
    </recommendedName>
</protein>
<dbReference type="InterPro" id="IPR011961">
    <property type="entry name" value="RimM"/>
</dbReference>
<evidence type="ECO:0000259" key="8">
    <source>
        <dbReference type="Pfam" id="PF24986"/>
    </source>
</evidence>
<dbReference type="Proteomes" id="UP000076555">
    <property type="component" value="Unassembled WGS sequence"/>
</dbReference>
<dbReference type="GO" id="GO:0006364">
    <property type="term" value="P:rRNA processing"/>
    <property type="evidence" value="ECO:0007669"/>
    <property type="project" value="UniProtKB-UniRule"/>
</dbReference>
<dbReference type="PANTHER" id="PTHR33692:SF1">
    <property type="entry name" value="RIBOSOME MATURATION FACTOR RIMM"/>
    <property type="match status" value="1"/>
</dbReference>
<gene>
    <name evidence="5" type="primary">rimM</name>
    <name evidence="9" type="ORF">A2T98_21530</name>
</gene>
<evidence type="ECO:0000313" key="9">
    <source>
        <dbReference type="EMBL" id="KZL47727.1"/>
    </source>
</evidence>
<dbReference type="AlphaFoldDB" id="A0A166I1H7"/>
<sequence length="225" mass="25026">MKTNRQGAKVAKKEMDKKGKNNPPLPTPHSPLPNLDEWLEIGKIVAPQGLSGELRVYPESDFPERFEVPGTRWLWHPGDREPQPVELLSGRYVEGKNLCIISLAGVKNRNDAEALRDYKLMVPASDRPQLGEDEYHVTDLIGMLVFMQESGELVGEVVDVIPAGNFLLEVKLHQQIPDVESETLQPQSPKKLLIPFVKAIAPVVDLPSRRIEITPPPGLLELAIG</sequence>
<feature type="region of interest" description="Disordered" evidence="6">
    <location>
        <begin position="1"/>
        <end position="34"/>
    </location>
</feature>
<evidence type="ECO:0000313" key="10">
    <source>
        <dbReference type="Proteomes" id="UP000076555"/>
    </source>
</evidence>
<comment type="subcellular location">
    <subcellularLocation>
        <location evidence="5">Cytoplasm</location>
    </subcellularLocation>
</comment>
<evidence type="ECO:0000256" key="2">
    <source>
        <dbReference type="ARBA" id="ARBA00022517"/>
    </source>
</evidence>
<keyword evidence="4 5" id="KW-0143">Chaperone</keyword>
<comment type="caution">
    <text evidence="9">The sequence shown here is derived from an EMBL/GenBank/DDBJ whole genome shotgun (WGS) entry which is preliminary data.</text>
</comment>
<dbReference type="NCBIfam" id="TIGR02273">
    <property type="entry name" value="16S_RimM"/>
    <property type="match status" value="1"/>
</dbReference>
<organism evidence="9 10">
    <name type="scientific">Nodularia spumigena CENA596</name>
    <dbReference type="NCBI Taxonomy" id="1819295"/>
    <lineage>
        <taxon>Bacteria</taxon>
        <taxon>Bacillati</taxon>
        <taxon>Cyanobacteriota</taxon>
        <taxon>Cyanophyceae</taxon>
        <taxon>Nostocales</taxon>
        <taxon>Nodulariaceae</taxon>
        <taxon>Nodularia</taxon>
    </lineage>
</organism>
<dbReference type="PANTHER" id="PTHR33692">
    <property type="entry name" value="RIBOSOME MATURATION FACTOR RIMM"/>
    <property type="match status" value="1"/>
</dbReference>
<dbReference type="OrthoDB" id="9810331at2"/>
<evidence type="ECO:0000256" key="3">
    <source>
        <dbReference type="ARBA" id="ARBA00022552"/>
    </source>
</evidence>
<dbReference type="InterPro" id="IPR009000">
    <property type="entry name" value="Transl_B-barrel_sf"/>
</dbReference>
<feature type="domain" description="Ribosome maturation factor RimM PRC barrel" evidence="8">
    <location>
        <begin position="138"/>
        <end position="219"/>
    </location>
</feature>
<reference evidence="9 10" key="1">
    <citation type="submission" date="2016-04" db="EMBL/GenBank/DDBJ databases">
        <title>Draft Genome Assembly of the Bloom-forming Cyanobacterium Nodularia spumigena Strain CENA596 in Shrimp Production Ponds.</title>
        <authorList>
            <person name="Popin R.V."/>
            <person name="Rigonato J."/>
            <person name="Abreu V.A."/>
            <person name="Andreote A.P."/>
            <person name="Silveira S.B."/>
            <person name="Odebrecht C."/>
            <person name="Fiore M.F."/>
        </authorList>
    </citation>
    <scope>NUCLEOTIDE SEQUENCE [LARGE SCALE GENOMIC DNA]</scope>
    <source>
        <strain evidence="9 10">CENA596</strain>
    </source>
</reference>
<comment type="function">
    <text evidence="5">An accessory protein needed during the final step in the assembly of 30S ribosomal subunit, possibly for assembly of the head region. Essential for efficient processing of 16S rRNA. May be needed both before and after RbfA during the maturation of 16S rRNA. It has affinity for free ribosomal 30S subunits but not for 70S ribosomes.</text>
</comment>
<evidence type="ECO:0000256" key="4">
    <source>
        <dbReference type="ARBA" id="ARBA00023186"/>
    </source>
</evidence>
<accession>A0A166I1H7</accession>
<dbReference type="HAMAP" id="MF_00014">
    <property type="entry name" value="Ribosome_mat_RimM"/>
    <property type="match status" value="1"/>
</dbReference>
<dbReference type="GO" id="GO:0042274">
    <property type="term" value="P:ribosomal small subunit biogenesis"/>
    <property type="evidence" value="ECO:0007669"/>
    <property type="project" value="UniProtKB-UniRule"/>
</dbReference>
<dbReference type="SUPFAM" id="SSF50447">
    <property type="entry name" value="Translation proteins"/>
    <property type="match status" value="1"/>
</dbReference>
<dbReference type="Gene3D" id="2.40.30.60">
    <property type="entry name" value="RimM"/>
    <property type="match status" value="1"/>
</dbReference>
<evidence type="ECO:0000256" key="5">
    <source>
        <dbReference type="HAMAP-Rule" id="MF_00014"/>
    </source>
</evidence>
<dbReference type="Gene3D" id="2.30.30.240">
    <property type="entry name" value="PRC-barrel domain"/>
    <property type="match status" value="1"/>
</dbReference>
<dbReference type="InterPro" id="IPR011033">
    <property type="entry name" value="PRC_barrel-like_sf"/>
</dbReference>
<comment type="domain">
    <text evidence="5">The PRC barrel domain binds ribosomal protein uS19.</text>
</comment>
<keyword evidence="3 5" id="KW-0698">rRNA processing</keyword>
<dbReference type="InterPro" id="IPR002676">
    <property type="entry name" value="RimM_N"/>
</dbReference>
<dbReference type="Pfam" id="PF01782">
    <property type="entry name" value="RimM"/>
    <property type="match status" value="1"/>
</dbReference>
<dbReference type="InterPro" id="IPR036976">
    <property type="entry name" value="RimM_N_sf"/>
</dbReference>
<dbReference type="GO" id="GO:0005737">
    <property type="term" value="C:cytoplasm"/>
    <property type="evidence" value="ECO:0007669"/>
    <property type="project" value="UniProtKB-SubCell"/>
</dbReference>
<proteinExistence type="inferred from homology"/>
<feature type="domain" description="RimM N-terminal" evidence="7">
    <location>
        <begin position="41"/>
        <end position="125"/>
    </location>
</feature>
<dbReference type="GO" id="GO:0043022">
    <property type="term" value="F:ribosome binding"/>
    <property type="evidence" value="ECO:0007669"/>
    <property type="project" value="InterPro"/>
</dbReference>
<comment type="subunit">
    <text evidence="5">Binds ribosomal protein uS19.</text>
</comment>
<evidence type="ECO:0000256" key="1">
    <source>
        <dbReference type="ARBA" id="ARBA00022490"/>
    </source>
</evidence>
<dbReference type="Pfam" id="PF24986">
    <property type="entry name" value="PRC_RimM"/>
    <property type="match status" value="1"/>
</dbReference>
<dbReference type="EMBL" id="LWAJ01000284">
    <property type="protein sequence ID" value="KZL47727.1"/>
    <property type="molecule type" value="Genomic_DNA"/>
</dbReference>
<dbReference type="RefSeq" id="WP_063874519.1">
    <property type="nucleotide sequence ID" value="NZ_CAWMRI010000284.1"/>
</dbReference>
<comment type="similarity">
    <text evidence="5">Belongs to the RimM family.</text>
</comment>
<dbReference type="GO" id="GO:0005840">
    <property type="term" value="C:ribosome"/>
    <property type="evidence" value="ECO:0007669"/>
    <property type="project" value="InterPro"/>
</dbReference>
<evidence type="ECO:0000256" key="6">
    <source>
        <dbReference type="SAM" id="MobiDB-lite"/>
    </source>
</evidence>
<keyword evidence="2 5" id="KW-0690">Ribosome biogenesis</keyword>
<evidence type="ECO:0000259" key="7">
    <source>
        <dbReference type="Pfam" id="PF01782"/>
    </source>
</evidence>